<dbReference type="NCBIfam" id="TIGR01777">
    <property type="entry name" value="yfcH"/>
    <property type="match status" value="1"/>
</dbReference>
<evidence type="ECO:0008006" key="6">
    <source>
        <dbReference type="Google" id="ProtNLM"/>
    </source>
</evidence>
<gene>
    <name evidence="4" type="ORF">HDF16_005291</name>
</gene>
<proteinExistence type="inferred from homology"/>
<dbReference type="InterPro" id="IPR013549">
    <property type="entry name" value="DUF1731"/>
</dbReference>
<accession>A0A7W7ZIH1</accession>
<dbReference type="InterPro" id="IPR001509">
    <property type="entry name" value="Epimerase_deHydtase"/>
</dbReference>
<feature type="domain" description="DUF1731" evidence="3">
    <location>
        <begin position="260"/>
        <end position="304"/>
    </location>
</feature>
<evidence type="ECO:0000313" key="4">
    <source>
        <dbReference type="EMBL" id="MBB5060555.1"/>
    </source>
</evidence>
<dbReference type="SUPFAM" id="SSF51735">
    <property type="entry name" value="NAD(P)-binding Rossmann-fold domains"/>
    <property type="match status" value="1"/>
</dbReference>
<dbReference type="InterPro" id="IPR036291">
    <property type="entry name" value="NAD(P)-bd_dom_sf"/>
</dbReference>
<dbReference type="Gene3D" id="3.40.50.720">
    <property type="entry name" value="NAD(P)-binding Rossmann-like Domain"/>
    <property type="match status" value="1"/>
</dbReference>
<organism evidence="4 5">
    <name type="scientific">Granulicella aggregans</name>
    <dbReference type="NCBI Taxonomy" id="474949"/>
    <lineage>
        <taxon>Bacteria</taxon>
        <taxon>Pseudomonadati</taxon>
        <taxon>Acidobacteriota</taxon>
        <taxon>Terriglobia</taxon>
        <taxon>Terriglobales</taxon>
        <taxon>Acidobacteriaceae</taxon>
        <taxon>Granulicella</taxon>
    </lineage>
</organism>
<feature type="domain" description="NAD-dependent epimerase/dehydratase" evidence="2">
    <location>
        <begin position="18"/>
        <end position="226"/>
    </location>
</feature>
<evidence type="ECO:0000313" key="5">
    <source>
        <dbReference type="Proteomes" id="UP000540989"/>
    </source>
</evidence>
<evidence type="ECO:0000259" key="2">
    <source>
        <dbReference type="Pfam" id="PF01370"/>
    </source>
</evidence>
<dbReference type="Proteomes" id="UP000540989">
    <property type="component" value="Unassembled WGS sequence"/>
</dbReference>
<dbReference type="Pfam" id="PF01370">
    <property type="entry name" value="Epimerase"/>
    <property type="match status" value="1"/>
</dbReference>
<comment type="similarity">
    <text evidence="1">Belongs to the NAD(P)-dependent epimerase/dehydratase family. SDR39U1 subfamily.</text>
</comment>
<name>A0A7W7ZIH1_9BACT</name>
<comment type="caution">
    <text evidence="4">The sequence shown here is derived from an EMBL/GenBank/DDBJ whole genome shotgun (WGS) entry which is preliminary data.</text>
</comment>
<evidence type="ECO:0000259" key="3">
    <source>
        <dbReference type="Pfam" id="PF08338"/>
    </source>
</evidence>
<dbReference type="PANTHER" id="PTHR11092:SF0">
    <property type="entry name" value="EPIMERASE FAMILY PROTEIN SDR39U1"/>
    <property type="match status" value="1"/>
</dbReference>
<dbReference type="PANTHER" id="PTHR11092">
    <property type="entry name" value="SUGAR NUCLEOTIDE EPIMERASE RELATED"/>
    <property type="match status" value="1"/>
</dbReference>
<dbReference type="RefSeq" id="WP_184222919.1">
    <property type="nucleotide sequence ID" value="NZ_JACHIP010000015.1"/>
</dbReference>
<protein>
    <recommendedName>
        <fullName evidence="6">TIGR01777 family protein</fullName>
    </recommendedName>
</protein>
<dbReference type="EMBL" id="JACHIP010000015">
    <property type="protein sequence ID" value="MBB5060555.1"/>
    <property type="molecule type" value="Genomic_DNA"/>
</dbReference>
<reference evidence="4 5" key="1">
    <citation type="submission" date="2020-08" db="EMBL/GenBank/DDBJ databases">
        <title>Genomic Encyclopedia of Type Strains, Phase IV (KMG-V): Genome sequencing to study the core and pangenomes of soil and plant-associated prokaryotes.</title>
        <authorList>
            <person name="Whitman W."/>
        </authorList>
    </citation>
    <scope>NUCLEOTIDE SEQUENCE [LARGE SCALE GENOMIC DNA]</scope>
    <source>
        <strain evidence="4 5">M8UP14</strain>
    </source>
</reference>
<sequence length="312" mass="33396">MTLNSPLSKHKQQSARRILISGTSGLIGRAVVASRQRAGDVVVSLVRGKGTADALLWSPGSGKLDPALVSGFDTVIHLAGEPVVGLWSSAKKRRIMESRVLGTAELAAALASAALPPRLFLSASGINFYGNRGDTVLDETSFSGQGFLAEVCRAWEAASQPLIKRSRIVHLRIGVVLASEGGMLPRLLPAFRMGLGAIVGDGEGYVSWIALEDLVRVIDYLVDASDIDGPVNVVAPQPVTSEALNRAIGRAVDSKVRLRLPAWPFRLLLGQLAEETIFGSVRAIPARLIRDGFLFHRESLDEALTGMHLREP</sequence>
<evidence type="ECO:0000256" key="1">
    <source>
        <dbReference type="ARBA" id="ARBA00009353"/>
    </source>
</evidence>
<dbReference type="AlphaFoldDB" id="A0A7W7ZIH1"/>
<dbReference type="Pfam" id="PF08338">
    <property type="entry name" value="DUF1731"/>
    <property type="match status" value="1"/>
</dbReference>
<dbReference type="InterPro" id="IPR010099">
    <property type="entry name" value="SDR39U1"/>
</dbReference>
<keyword evidence="5" id="KW-1185">Reference proteome</keyword>